<evidence type="ECO:0000313" key="2">
    <source>
        <dbReference type="EMBL" id="MCG5077066.1"/>
    </source>
</evidence>
<dbReference type="Proteomes" id="UP001139308">
    <property type="component" value="Unassembled WGS sequence"/>
</dbReference>
<dbReference type="GO" id="GO:0071111">
    <property type="term" value="F:cyclic-guanylate-specific phosphodiesterase activity"/>
    <property type="evidence" value="ECO:0007669"/>
    <property type="project" value="InterPro"/>
</dbReference>
<comment type="caution">
    <text evidence="2">The sequence shown here is derived from an EMBL/GenBank/DDBJ whole genome shotgun (WGS) entry which is preliminary data.</text>
</comment>
<dbReference type="PROSITE" id="PS50883">
    <property type="entry name" value="EAL"/>
    <property type="match status" value="1"/>
</dbReference>
<dbReference type="Pfam" id="PF00563">
    <property type="entry name" value="EAL"/>
    <property type="match status" value="1"/>
</dbReference>
<gene>
    <name evidence="2" type="ORF">L5014_27605</name>
</gene>
<dbReference type="AlphaFoldDB" id="A0A9X1UL19"/>
<dbReference type="EMBL" id="JAKLJA010000031">
    <property type="protein sequence ID" value="MCG5077066.1"/>
    <property type="molecule type" value="Genomic_DNA"/>
</dbReference>
<dbReference type="PANTHER" id="PTHR33121">
    <property type="entry name" value="CYCLIC DI-GMP PHOSPHODIESTERASE PDEF"/>
    <property type="match status" value="1"/>
</dbReference>
<feature type="domain" description="EAL" evidence="1">
    <location>
        <begin position="1"/>
        <end position="92"/>
    </location>
</feature>
<dbReference type="InterPro" id="IPR001633">
    <property type="entry name" value="EAL_dom"/>
</dbReference>
<sequence length="92" mass="10413">MRAIVGAADATGFPLSRLALEITETRLMPDRLISLDIVTRLRLKRVSLCIDDFGTSHASLAHLRDIPFDELKGGRFQRLFLKETITCGHDYR</sequence>
<dbReference type="Gene3D" id="3.20.20.450">
    <property type="entry name" value="EAL domain"/>
    <property type="match status" value="1"/>
</dbReference>
<reference evidence="2" key="1">
    <citation type="submission" date="2022-01" db="EMBL/GenBank/DDBJ databases">
        <title>Genome sequence and assembly of Parabukholderia sp. RG36.</title>
        <authorList>
            <person name="Chhetri G."/>
        </authorList>
    </citation>
    <scope>NUCLEOTIDE SEQUENCE</scope>
    <source>
        <strain evidence="2">RG36</strain>
    </source>
</reference>
<keyword evidence="3" id="KW-1185">Reference proteome</keyword>
<dbReference type="InterPro" id="IPR050706">
    <property type="entry name" value="Cyclic-di-GMP_PDE-like"/>
</dbReference>
<dbReference type="InterPro" id="IPR035919">
    <property type="entry name" value="EAL_sf"/>
</dbReference>
<name>A0A9X1UL19_9BURK</name>
<proteinExistence type="predicted"/>
<dbReference type="RefSeq" id="WP_238466976.1">
    <property type="nucleotide sequence ID" value="NZ_JAKLJA010000031.1"/>
</dbReference>
<protein>
    <submittedName>
        <fullName evidence="2">EAL domain-containing protein</fullName>
    </submittedName>
</protein>
<dbReference type="SUPFAM" id="SSF141868">
    <property type="entry name" value="EAL domain-like"/>
    <property type="match status" value="1"/>
</dbReference>
<evidence type="ECO:0000313" key="3">
    <source>
        <dbReference type="Proteomes" id="UP001139308"/>
    </source>
</evidence>
<dbReference type="PANTHER" id="PTHR33121:SF71">
    <property type="entry name" value="OXYGEN SENSOR PROTEIN DOSP"/>
    <property type="match status" value="1"/>
</dbReference>
<accession>A0A9X1UL19</accession>
<evidence type="ECO:0000259" key="1">
    <source>
        <dbReference type="PROSITE" id="PS50883"/>
    </source>
</evidence>
<organism evidence="2 3">
    <name type="scientific">Paraburkholderia tagetis</name>
    <dbReference type="NCBI Taxonomy" id="2913261"/>
    <lineage>
        <taxon>Bacteria</taxon>
        <taxon>Pseudomonadati</taxon>
        <taxon>Pseudomonadota</taxon>
        <taxon>Betaproteobacteria</taxon>
        <taxon>Burkholderiales</taxon>
        <taxon>Burkholderiaceae</taxon>
        <taxon>Paraburkholderia</taxon>
    </lineage>
</organism>